<dbReference type="Proteomes" id="UP000254919">
    <property type="component" value="Unassembled WGS sequence"/>
</dbReference>
<keyword evidence="1" id="KW-0472">Membrane</keyword>
<dbReference type="EMBL" id="UGVN01000002">
    <property type="protein sequence ID" value="SUE95275.1"/>
    <property type="molecule type" value="Genomic_DNA"/>
</dbReference>
<name>A0A379PN76_9PROT</name>
<keyword evidence="1" id="KW-0812">Transmembrane</keyword>
<evidence type="ECO:0000256" key="1">
    <source>
        <dbReference type="SAM" id="Phobius"/>
    </source>
</evidence>
<protein>
    <submittedName>
        <fullName evidence="2">Uncharacterized protein</fullName>
    </submittedName>
</protein>
<reference evidence="2 3" key="1">
    <citation type="submission" date="2018-06" db="EMBL/GenBank/DDBJ databases">
        <authorList>
            <consortium name="Pathogen Informatics"/>
            <person name="Doyle S."/>
        </authorList>
    </citation>
    <scope>NUCLEOTIDE SEQUENCE [LARGE SCALE GENOMIC DNA]</scope>
    <source>
        <strain evidence="2 3">NCTC13291</strain>
    </source>
</reference>
<keyword evidence="1" id="KW-1133">Transmembrane helix</keyword>
<dbReference type="RefSeq" id="WP_019460539.1">
    <property type="nucleotide sequence ID" value="NZ_AP031463.1"/>
</dbReference>
<feature type="transmembrane region" description="Helical" evidence="1">
    <location>
        <begin position="12"/>
        <end position="36"/>
    </location>
</feature>
<dbReference type="GeneID" id="99631467"/>
<organism evidence="2 3">
    <name type="scientific">Roseomonas mucosa</name>
    <dbReference type="NCBI Taxonomy" id="207340"/>
    <lineage>
        <taxon>Bacteria</taxon>
        <taxon>Pseudomonadati</taxon>
        <taxon>Pseudomonadota</taxon>
        <taxon>Alphaproteobacteria</taxon>
        <taxon>Acetobacterales</taxon>
        <taxon>Roseomonadaceae</taxon>
        <taxon>Roseomonas</taxon>
    </lineage>
</organism>
<accession>A0A379PN76</accession>
<gene>
    <name evidence="2" type="ORF">NCTC13291_04158</name>
</gene>
<evidence type="ECO:0000313" key="2">
    <source>
        <dbReference type="EMBL" id="SUE95275.1"/>
    </source>
</evidence>
<sequence length="46" mass="4877">MAQGNLRAAGLIALVTGHCAGMLDLVALPVWVGALVRHCFRLQGYI</sequence>
<evidence type="ECO:0000313" key="3">
    <source>
        <dbReference type="Proteomes" id="UP000254919"/>
    </source>
</evidence>
<dbReference type="AlphaFoldDB" id="A0A379PN76"/>
<proteinExistence type="predicted"/>